<dbReference type="PANTHER" id="PTHR11709:SF394">
    <property type="entry name" value="FI03373P-RELATED"/>
    <property type="match status" value="1"/>
</dbReference>
<feature type="domain" description="Plastocyanin-like" evidence="5">
    <location>
        <begin position="201"/>
        <end position="354"/>
    </location>
</feature>
<dbReference type="InterPro" id="IPR045087">
    <property type="entry name" value="Cu-oxidase_fam"/>
</dbReference>
<reference evidence="8" key="1">
    <citation type="submission" date="2015-10" db="EMBL/GenBank/DDBJ databases">
        <title>Daphnia magna gene sets from two clonal populations assembled and annotated with EvidentialGene.</title>
        <authorList>
            <person name="Gilbert D."/>
            <person name="Podicheti R."/>
            <person name="Orsini L."/>
            <person name="Colbourne J."/>
            <person name="Pfrender M."/>
        </authorList>
    </citation>
    <scope>NUCLEOTIDE SEQUENCE</scope>
</reference>
<dbReference type="AlphaFoldDB" id="A0A0N7ZV53"/>
<organism evidence="8">
    <name type="scientific">Daphnia magna</name>
    <dbReference type="NCBI Taxonomy" id="35525"/>
    <lineage>
        <taxon>Eukaryota</taxon>
        <taxon>Metazoa</taxon>
        <taxon>Ecdysozoa</taxon>
        <taxon>Arthropoda</taxon>
        <taxon>Crustacea</taxon>
        <taxon>Branchiopoda</taxon>
        <taxon>Diplostraca</taxon>
        <taxon>Cladocera</taxon>
        <taxon>Anomopoda</taxon>
        <taxon>Daphniidae</taxon>
        <taxon>Daphnia</taxon>
    </lineage>
</organism>
<dbReference type="Pfam" id="PF07732">
    <property type="entry name" value="Cu-oxidase_3"/>
    <property type="match status" value="1"/>
</dbReference>
<evidence type="ECO:0000256" key="2">
    <source>
        <dbReference type="ARBA" id="ARBA00022723"/>
    </source>
</evidence>
<evidence type="ECO:0000256" key="4">
    <source>
        <dbReference type="ARBA" id="ARBA00023008"/>
    </source>
</evidence>
<dbReference type="GO" id="GO:0006826">
    <property type="term" value="P:iron ion transport"/>
    <property type="evidence" value="ECO:0007669"/>
    <property type="project" value="TreeGrafter"/>
</dbReference>
<dbReference type="InterPro" id="IPR011707">
    <property type="entry name" value="Cu-oxidase-like_N"/>
</dbReference>
<dbReference type="CDD" id="cd13905">
    <property type="entry name" value="CuRO_3_tcLLC2_insect_like"/>
    <property type="match status" value="1"/>
</dbReference>
<dbReference type="GO" id="GO:0005886">
    <property type="term" value="C:plasma membrane"/>
    <property type="evidence" value="ECO:0007669"/>
    <property type="project" value="TreeGrafter"/>
</dbReference>
<reference evidence="8" key="2">
    <citation type="submission" date="2015-10" db="EMBL/GenBank/DDBJ databases">
        <authorList>
            <person name="Gilbert D.G."/>
        </authorList>
    </citation>
    <scope>NUCLEOTIDE SEQUENCE</scope>
</reference>
<evidence type="ECO:0000259" key="6">
    <source>
        <dbReference type="Pfam" id="PF07731"/>
    </source>
</evidence>
<sequence>MPTIELSFITICLFCFVTFSLALHQVPAHDCQRECDDGPARRCDYHFHIEYYYTMSKACYDCPYKLEDCDRHHCIAADGVERGVVSINRQIPGPSIQVCQGDEIVVDVTNHLRGEGSALHWHGMHMKGSPYMDGVPLVTQCPISPASTFQYSFVAENSGTHYYHSHSGFQRADGAFGSLIVRQSRLKDPLSSLYDHDLPEHVILVSDWLSELGLAKFVAHAHGGKDDIPSSIIINGKGRVSKPKDQLELQEMMPLAVFNVEKGMRYRFRMISNGILDCPVTMSIDNHTLLIIASDGNPIQPVEVDSLVMTSGERFDFVLKADQVASSFWIRFRGNMDWNSKHIFQTAILRYENSPEVEPDGIVTYETTSRNGTVLNPINYAPGDERHLTVAELTAITAENETEWTREPDRKFFLAYDFNAVDNWLYHDPEHYPIFGVENRQRFFTPQINHISLRMPSSPPLSQLYSLPPDSFCNESTVANCKEKHCACSYTLHVPLGSLVEVILIDEGATFDATHPFHLHGSSFRVVAMKRVGSQVSVNEIRALDENGLIQRNLIDAPIKDTVAVPDGGYTVIRFMATNPGYWLLHCHLEFHSEVGMGVIFKIGNDNHLPPVPDDFPTCGNWFPSKSTIVNENFDSTISKDTDVSSAFDINGPLIGENELLALALDASPFVHLNEDQDRKDKVPKVSSLALKASSCHFSLALYTIITYCLSNLCFRL</sequence>
<keyword evidence="4" id="KW-0186">Copper</keyword>
<feature type="domain" description="Plastocyanin-like" evidence="6">
    <location>
        <begin position="474"/>
        <end position="605"/>
    </location>
</feature>
<dbReference type="Pfam" id="PF00394">
    <property type="entry name" value="Cu-oxidase"/>
    <property type="match status" value="1"/>
</dbReference>
<dbReference type="CDD" id="cd13858">
    <property type="entry name" value="CuRO_1_tcLCC2_insect_like"/>
    <property type="match status" value="1"/>
</dbReference>
<dbReference type="InterPro" id="IPR008972">
    <property type="entry name" value="Cupredoxin"/>
</dbReference>
<comment type="similarity">
    <text evidence="1">Belongs to the multicopper oxidase family.</text>
</comment>
<dbReference type="FunFam" id="2.60.40.420:FF:000031">
    <property type="entry name" value="Laccase-2 isoform A"/>
    <property type="match status" value="1"/>
</dbReference>
<dbReference type="GO" id="GO:0005507">
    <property type="term" value="F:copper ion binding"/>
    <property type="evidence" value="ECO:0007669"/>
    <property type="project" value="InterPro"/>
</dbReference>
<evidence type="ECO:0000256" key="3">
    <source>
        <dbReference type="ARBA" id="ARBA00023002"/>
    </source>
</evidence>
<dbReference type="Pfam" id="PF07731">
    <property type="entry name" value="Cu-oxidase_2"/>
    <property type="match status" value="1"/>
</dbReference>
<keyword evidence="2" id="KW-0479">Metal-binding</keyword>
<dbReference type="GO" id="GO:0016491">
    <property type="term" value="F:oxidoreductase activity"/>
    <property type="evidence" value="ECO:0007669"/>
    <property type="project" value="UniProtKB-KW"/>
</dbReference>
<evidence type="ECO:0000313" key="8">
    <source>
        <dbReference type="EMBL" id="JAJ13889.1"/>
    </source>
</evidence>
<accession>A0A0N7ZV53</accession>
<dbReference type="InterPro" id="IPR011706">
    <property type="entry name" value="Cu-oxidase_C"/>
</dbReference>
<keyword evidence="3" id="KW-0560">Oxidoreductase</keyword>
<feature type="domain" description="Plastocyanin-like" evidence="7">
    <location>
        <begin position="72"/>
        <end position="184"/>
    </location>
</feature>
<dbReference type="CDD" id="cd13884">
    <property type="entry name" value="CuRO_2_tcLCC_insect_like"/>
    <property type="match status" value="1"/>
</dbReference>
<name>A0A0N7ZV53_9CRUS</name>
<dbReference type="InterPro" id="IPR001117">
    <property type="entry name" value="Cu-oxidase_2nd"/>
</dbReference>
<dbReference type="OrthoDB" id="2121828at2759"/>
<evidence type="ECO:0000259" key="7">
    <source>
        <dbReference type="Pfam" id="PF07732"/>
    </source>
</evidence>
<protein>
    <submittedName>
        <fullName evidence="8">Multicopper oxidase</fullName>
    </submittedName>
</protein>
<dbReference type="Gene3D" id="2.60.40.420">
    <property type="entry name" value="Cupredoxins - blue copper proteins"/>
    <property type="match status" value="3"/>
</dbReference>
<proteinExistence type="inferred from homology"/>
<dbReference type="FunFam" id="2.60.40.420:FF:000045">
    <property type="entry name" value="Laccase 2"/>
    <property type="match status" value="1"/>
</dbReference>
<dbReference type="EMBL" id="GDIP01209513">
    <property type="protein sequence ID" value="JAJ13889.1"/>
    <property type="molecule type" value="Transcribed_RNA"/>
</dbReference>
<evidence type="ECO:0000259" key="5">
    <source>
        <dbReference type="Pfam" id="PF00394"/>
    </source>
</evidence>
<dbReference type="InterPro" id="IPR002355">
    <property type="entry name" value="Cu_oxidase_Cu_BS"/>
</dbReference>
<evidence type="ECO:0000256" key="1">
    <source>
        <dbReference type="ARBA" id="ARBA00010609"/>
    </source>
</evidence>
<dbReference type="SUPFAM" id="SSF49503">
    <property type="entry name" value="Cupredoxins"/>
    <property type="match status" value="3"/>
</dbReference>
<dbReference type="PROSITE" id="PS00080">
    <property type="entry name" value="MULTICOPPER_OXIDASE2"/>
    <property type="match status" value="1"/>
</dbReference>
<dbReference type="PANTHER" id="PTHR11709">
    <property type="entry name" value="MULTI-COPPER OXIDASE"/>
    <property type="match status" value="1"/>
</dbReference>